<dbReference type="Pfam" id="PF07992">
    <property type="entry name" value="Pyr_redox_2"/>
    <property type="match status" value="1"/>
</dbReference>
<dbReference type="Proteomes" id="UP001518872">
    <property type="component" value="Unassembled WGS sequence"/>
</dbReference>
<dbReference type="InterPro" id="IPR036188">
    <property type="entry name" value="FAD/NAD-bd_sf"/>
</dbReference>
<dbReference type="Gene3D" id="3.50.50.60">
    <property type="entry name" value="FAD/NAD(P)-binding domain"/>
    <property type="match status" value="2"/>
</dbReference>
<evidence type="ECO:0000259" key="8">
    <source>
        <dbReference type="Pfam" id="PF07992"/>
    </source>
</evidence>
<keyword evidence="6" id="KW-0408">Iron</keyword>
<keyword evidence="5" id="KW-0560">Oxidoreductase</keyword>
<comment type="pathway">
    <text evidence="2">Nitrogen metabolism; nitrate reduction (assimilation).</text>
</comment>
<feature type="domain" description="FAD/NAD(P)-binding" evidence="8">
    <location>
        <begin position="5"/>
        <end position="285"/>
    </location>
</feature>
<dbReference type="InterPro" id="IPR023753">
    <property type="entry name" value="FAD/NAD-binding_dom"/>
</dbReference>
<protein>
    <submittedName>
        <fullName evidence="9">FAD-dependent oxidoreductase</fullName>
    </submittedName>
</protein>
<proteinExistence type="predicted"/>
<comment type="caution">
    <text evidence="9">The sequence shown here is derived from an EMBL/GenBank/DDBJ whole genome shotgun (WGS) entry which is preliminary data.</text>
</comment>
<dbReference type="SUPFAM" id="SSF51905">
    <property type="entry name" value="FAD/NAD(P)-binding domain"/>
    <property type="match status" value="2"/>
</dbReference>
<evidence type="ECO:0000256" key="1">
    <source>
        <dbReference type="ARBA" id="ARBA00001929"/>
    </source>
</evidence>
<dbReference type="EMBL" id="JAFEUC010000010">
    <property type="protein sequence ID" value="MBM7078794.1"/>
    <property type="molecule type" value="Genomic_DNA"/>
</dbReference>
<evidence type="ECO:0000256" key="4">
    <source>
        <dbReference type="ARBA" id="ARBA00022723"/>
    </source>
</evidence>
<organism evidence="9 10">
    <name type="scientific">Micromonospora humida</name>
    <dbReference type="NCBI Taxonomy" id="2809018"/>
    <lineage>
        <taxon>Bacteria</taxon>
        <taxon>Bacillati</taxon>
        <taxon>Actinomycetota</taxon>
        <taxon>Actinomycetes</taxon>
        <taxon>Micromonosporales</taxon>
        <taxon>Micromonosporaceae</taxon>
        <taxon>Micromonospora</taxon>
    </lineage>
</organism>
<evidence type="ECO:0000313" key="10">
    <source>
        <dbReference type="Proteomes" id="UP001518872"/>
    </source>
</evidence>
<evidence type="ECO:0000256" key="5">
    <source>
        <dbReference type="ARBA" id="ARBA00023002"/>
    </source>
</evidence>
<evidence type="ECO:0000256" key="7">
    <source>
        <dbReference type="ARBA" id="ARBA00023014"/>
    </source>
</evidence>
<keyword evidence="7" id="KW-0411">Iron-sulfur</keyword>
<dbReference type="RefSeq" id="WP_204926660.1">
    <property type="nucleotide sequence ID" value="NZ_JAFEUC010000010.1"/>
</dbReference>
<keyword evidence="3" id="KW-0349">Heme</keyword>
<evidence type="ECO:0000256" key="2">
    <source>
        <dbReference type="ARBA" id="ARBA00005096"/>
    </source>
</evidence>
<evidence type="ECO:0000256" key="3">
    <source>
        <dbReference type="ARBA" id="ARBA00022617"/>
    </source>
</evidence>
<comment type="cofactor">
    <cofactor evidence="1">
        <name>siroheme</name>
        <dbReference type="ChEBI" id="CHEBI:60052"/>
    </cofactor>
</comment>
<accession>A0ABS2J058</accession>
<dbReference type="PRINTS" id="PR00411">
    <property type="entry name" value="PNDRDTASEI"/>
</dbReference>
<evidence type="ECO:0000256" key="6">
    <source>
        <dbReference type="ARBA" id="ARBA00023004"/>
    </source>
</evidence>
<keyword evidence="10" id="KW-1185">Reference proteome</keyword>
<dbReference type="PANTHER" id="PTHR43809">
    <property type="entry name" value="NITRITE REDUCTASE (NADH) LARGE SUBUNIT"/>
    <property type="match status" value="1"/>
</dbReference>
<name>A0ABS2J058_9ACTN</name>
<dbReference type="PRINTS" id="PR00368">
    <property type="entry name" value="FADPNR"/>
</dbReference>
<keyword evidence="4" id="KW-0479">Metal-binding</keyword>
<dbReference type="InterPro" id="IPR052034">
    <property type="entry name" value="NasD-like"/>
</dbReference>
<evidence type="ECO:0000313" key="9">
    <source>
        <dbReference type="EMBL" id="MBM7078794.1"/>
    </source>
</evidence>
<dbReference type="PANTHER" id="PTHR43809:SF1">
    <property type="entry name" value="NITRITE REDUCTASE (NADH) LARGE SUBUNIT"/>
    <property type="match status" value="1"/>
</dbReference>
<sequence length="400" mass="41420">MTRTLVVVGHGMVGHRLVERLGVLDGGRRWRVVVLAEEHHPAYDRVSLSSYLDGKSRSDLTLPGVDFRNDPRMDLLLGCPAVAVDRAARAVSTGRGDRIGYDALVLATGSRPFVPPVPGHDLPGCFVYRTFDDLDALRAAARPGRAGVVVGGGLLGLEAANALRLLGMRPHVVETAPHLMPAQLDPGAAGVLHRHVTGLGLRVHCATATTSIDAGADGTVASVTLSDGTVLDAALVVFAAGVRPRDELAEAMGLERGGRGGILVDGLCRTGDERVWAVGDCAAVRGRCYGLAAPGYRMADSVARQLTGEHPEPFDDAGTATTLKLLGVRVAAFGATGTDGGAVVEVVFAEGADRYAKVLLSPDGGHLLGGILAGDTGSCAAVRSFVGRPPPADLEQLLLP</sequence>
<reference evidence="9 10" key="1">
    <citation type="submission" date="2021-02" db="EMBL/GenBank/DDBJ databases">
        <authorList>
            <person name="Ra J.-S."/>
        </authorList>
    </citation>
    <scope>NUCLEOTIDE SEQUENCE [LARGE SCALE GENOMIC DNA]</scope>
    <source>
        <strain evidence="9 10">MMS20-R1-14</strain>
    </source>
</reference>
<gene>
    <name evidence="9" type="ORF">JQX11_20940</name>
</gene>